<sequence length="109" mass="11810">MQRTLGMWSHPMSAAKKVPSEKQRIPRCMSLIRSLAPEEAEESGGCGPTPGVPSKKCPAKSSASCAALVYCANERLRKQRSLWGMVPPQECSQGSAQRKAACPRQTSFC</sequence>
<dbReference type="Proteomes" id="UP001066276">
    <property type="component" value="Chromosome 2_1"/>
</dbReference>
<evidence type="ECO:0000313" key="2">
    <source>
        <dbReference type="EMBL" id="KAJ1199112.1"/>
    </source>
</evidence>
<name>A0AAV7VG39_PLEWA</name>
<protein>
    <submittedName>
        <fullName evidence="2">Uncharacterized protein</fullName>
    </submittedName>
</protein>
<feature type="region of interest" description="Disordered" evidence="1">
    <location>
        <begin position="1"/>
        <end position="23"/>
    </location>
</feature>
<comment type="caution">
    <text evidence="2">The sequence shown here is derived from an EMBL/GenBank/DDBJ whole genome shotgun (WGS) entry which is preliminary data.</text>
</comment>
<evidence type="ECO:0000313" key="3">
    <source>
        <dbReference type="Proteomes" id="UP001066276"/>
    </source>
</evidence>
<dbReference type="EMBL" id="JANPWB010000003">
    <property type="protein sequence ID" value="KAJ1199112.1"/>
    <property type="molecule type" value="Genomic_DNA"/>
</dbReference>
<accession>A0AAV7VG39</accession>
<proteinExistence type="predicted"/>
<evidence type="ECO:0000256" key="1">
    <source>
        <dbReference type="SAM" id="MobiDB-lite"/>
    </source>
</evidence>
<dbReference type="AlphaFoldDB" id="A0AAV7VG39"/>
<organism evidence="2 3">
    <name type="scientific">Pleurodeles waltl</name>
    <name type="common">Iberian ribbed newt</name>
    <dbReference type="NCBI Taxonomy" id="8319"/>
    <lineage>
        <taxon>Eukaryota</taxon>
        <taxon>Metazoa</taxon>
        <taxon>Chordata</taxon>
        <taxon>Craniata</taxon>
        <taxon>Vertebrata</taxon>
        <taxon>Euteleostomi</taxon>
        <taxon>Amphibia</taxon>
        <taxon>Batrachia</taxon>
        <taxon>Caudata</taxon>
        <taxon>Salamandroidea</taxon>
        <taxon>Salamandridae</taxon>
        <taxon>Pleurodelinae</taxon>
        <taxon>Pleurodeles</taxon>
    </lineage>
</organism>
<gene>
    <name evidence="2" type="ORF">NDU88_002950</name>
</gene>
<reference evidence="2" key="1">
    <citation type="journal article" date="2022" name="bioRxiv">
        <title>Sequencing and chromosome-scale assembly of the giantPleurodeles waltlgenome.</title>
        <authorList>
            <person name="Brown T."/>
            <person name="Elewa A."/>
            <person name="Iarovenko S."/>
            <person name="Subramanian E."/>
            <person name="Araus A.J."/>
            <person name="Petzold A."/>
            <person name="Susuki M."/>
            <person name="Suzuki K.-i.T."/>
            <person name="Hayashi T."/>
            <person name="Toyoda A."/>
            <person name="Oliveira C."/>
            <person name="Osipova E."/>
            <person name="Leigh N.D."/>
            <person name="Simon A."/>
            <person name="Yun M.H."/>
        </authorList>
    </citation>
    <scope>NUCLEOTIDE SEQUENCE</scope>
    <source>
        <strain evidence="2">20211129_DDA</strain>
        <tissue evidence="2">Liver</tissue>
    </source>
</reference>
<keyword evidence="3" id="KW-1185">Reference proteome</keyword>